<dbReference type="InParanoid" id="I7MG93"/>
<name>I7MG93_TETTS</name>
<dbReference type="Gene3D" id="2.130.10.10">
    <property type="entry name" value="YVTN repeat-like/Quinoprotein amine dehydrogenase"/>
    <property type="match status" value="1"/>
</dbReference>
<evidence type="ECO:0000313" key="5">
    <source>
        <dbReference type="Proteomes" id="UP000009168"/>
    </source>
</evidence>
<evidence type="ECO:0000313" key="4">
    <source>
        <dbReference type="EMBL" id="EAS01252.2"/>
    </source>
</evidence>
<keyword evidence="2" id="KW-0677">Repeat</keyword>
<evidence type="ECO:0000256" key="2">
    <source>
        <dbReference type="ARBA" id="ARBA00022737"/>
    </source>
</evidence>
<sequence length="260" mass="29503">MKRQFFFLQILKYPNKRYQIFKNQQQLIKIQILILQLICNKQIIIQVFSKFYSKKMDTTEAPQIIEHLNKTLTFTPYDVKWIPQTAKFVLCGQHPKATGTIQIHQLTKNELQVTRDIQHPKGIKCSTFGACLPNKADLAFGDFNGEMNIVDLETGKIYYSVKAHNTLVNAIDGIGGLDIGYGAPEIVTAGRDGCVRVWDPRQKAPVLSLEPSDKESVPDAWCVAFGNSYNNEERVLAAGYDNVTQRMVLQVLNLIEKIQL</sequence>
<dbReference type="EMBL" id="GG662603">
    <property type="protein sequence ID" value="EAS01252.2"/>
    <property type="molecule type" value="Genomic_DNA"/>
</dbReference>
<feature type="repeat" description="WD" evidence="3">
    <location>
        <begin position="186"/>
        <end position="208"/>
    </location>
</feature>
<dbReference type="AlphaFoldDB" id="I7MG93"/>
<dbReference type="Proteomes" id="UP000009168">
    <property type="component" value="Unassembled WGS sequence"/>
</dbReference>
<keyword evidence="1 3" id="KW-0853">WD repeat</keyword>
<dbReference type="OrthoDB" id="10248252at2759"/>
<proteinExistence type="predicted"/>
<organism evidence="4 5">
    <name type="scientific">Tetrahymena thermophila (strain SB210)</name>
    <dbReference type="NCBI Taxonomy" id="312017"/>
    <lineage>
        <taxon>Eukaryota</taxon>
        <taxon>Sar</taxon>
        <taxon>Alveolata</taxon>
        <taxon>Ciliophora</taxon>
        <taxon>Intramacronucleata</taxon>
        <taxon>Oligohymenophorea</taxon>
        <taxon>Hymenostomatida</taxon>
        <taxon>Tetrahymenina</taxon>
        <taxon>Tetrahymenidae</taxon>
        <taxon>Tetrahymena</taxon>
    </lineage>
</organism>
<dbReference type="FunCoup" id="I7MG93">
    <property type="interactions" value="190"/>
</dbReference>
<dbReference type="RefSeq" id="XP_001021497.2">
    <property type="nucleotide sequence ID" value="XM_001021497.3"/>
</dbReference>
<dbReference type="InterPro" id="IPR015943">
    <property type="entry name" value="WD40/YVTN_repeat-like_dom_sf"/>
</dbReference>
<dbReference type="GeneID" id="7844934"/>
<dbReference type="InterPro" id="IPR036322">
    <property type="entry name" value="WD40_repeat_dom_sf"/>
</dbReference>
<evidence type="ECO:0000256" key="3">
    <source>
        <dbReference type="PROSITE-ProRule" id="PRU00221"/>
    </source>
</evidence>
<dbReference type="STRING" id="312017.I7MG93"/>
<keyword evidence="5" id="KW-1185">Reference proteome</keyword>
<reference evidence="5" key="1">
    <citation type="journal article" date="2006" name="PLoS Biol.">
        <title>Macronuclear genome sequence of the ciliate Tetrahymena thermophila, a model eukaryote.</title>
        <authorList>
            <person name="Eisen J.A."/>
            <person name="Coyne R.S."/>
            <person name="Wu M."/>
            <person name="Wu D."/>
            <person name="Thiagarajan M."/>
            <person name="Wortman J.R."/>
            <person name="Badger J.H."/>
            <person name="Ren Q."/>
            <person name="Amedeo P."/>
            <person name="Jones K.M."/>
            <person name="Tallon L.J."/>
            <person name="Delcher A.L."/>
            <person name="Salzberg S.L."/>
            <person name="Silva J.C."/>
            <person name="Haas B.J."/>
            <person name="Majoros W.H."/>
            <person name="Farzad M."/>
            <person name="Carlton J.M."/>
            <person name="Smith R.K. Jr."/>
            <person name="Garg J."/>
            <person name="Pearlman R.E."/>
            <person name="Karrer K.M."/>
            <person name="Sun L."/>
            <person name="Manning G."/>
            <person name="Elde N.C."/>
            <person name="Turkewitz A.P."/>
            <person name="Asai D.J."/>
            <person name="Wilkes D.E."/>
            <person name="Wang Y."/>
            <person name="Cai H."/>
            <person name="Collins K."/>
            <person name="Stewart B.A."/>
            <person name="Lee S.R."/>
            <person name="Wilamowska K."/>
            <person name="Weinberg Z."/>
            <person name="Ruzzo W.L."/>
            <person name="Wloga D."/>
            <person name="Gaertig J."/>
            <person name="Frankel J."/>
            <person name="Tsao C.-C."/>
            <person name="Gorovsky M.A."/>
            <person name="Keeling P.J."/>
            <person name="Waller R.F."/>
            <person name="Patron N.J."/>
            <person name="Cherry J.M."/>
            <person name="Stover N.A."/>
            <person name="Krieger C.J."/>
            <person name="del Toro C."/>
            <person name="Ryder H.F."/>
            <person name="Williamson S.C."/>
            <person name="Barbeau R.A."/>
            <person name="Hamilton E.P."/>
            <person name="Orias E."/>
        </authorList>
    </citation>
    <scope>NUCLEOTIDE SEQUENCE [LARGE SCALE GENOMIC DNA]</scope>
    <source>
        <strain evidence="5">SB210</strain>
    </source>
</reference>
<dbReference type="SUPFAM" id="SSF50978">
    <property type="entry name" value="WD40 repeat-like"/>
    <property type="match status" value="1"/>
</dbReference>
<protein>
    <submittedName>
        <fullName evidence="4">WD domain, G-beta repeat protein</fullName>
    </submittedName>
</protein>
<accession>I7MG93</accession>
<evidence type="ECO:0000256" key="1">
    <source>
        <dbReference type="ARBA" id="ARBA00022574"/>
    </source>
</evidence>
<gene>
    <name evidence="4" type="ORF">TTHERM_00147630</name>
</gene>
<dbReference type="PROSITE" id="PS50082">
    <property type="entry name" value="WD_REPEATS_2"/>
    <property type="match status" value="1"/>
</dbReference>
<dbReference type="PANTHER" id="PTHR10971">
    <property type="entry name" value="MRNA EXPORT FACTOR AND BUB3"/>
    <property type="match status" value="1"/>
</dbReference>
<dbReference type="KEGG" id="tet:TTHERM_00147630"/>
<dbReference type="InterPro" id="IPR001680">
    <property type="entry name" value="WD40_rpt"/>
</dbReference>
<dbReference type="eggNOG" id="ENOG502QRKB">
    <property type="taxonomic scope" value="Eukaryota"/>
</dbReference>